<name>A0A183ICL1_9BILA</name>
<reference evidence="1 2" key="2">
    <citation type="submission" date="2018-11" db="EMBL/GenBank/DDBJ databases">
        <authorList>
            <consortium name="Pathogen Informatics"/>
        </authorList>
    </citation>
    <scope>NUCLEOTIDE SEQUENCE [LARGE SCALE GENOMIC DNA]</scope>
</reference>
<accession>A0A183ICL1</accession>
<evidence type="ECO:0000313" key="2">
    <source>
        <dbReference type="Proteomes" id="UP000270296"/>
    </source>
</evidence>
<organism evidence="3">
    <name type="scientific">Soboliphyme baturini</name>
    <dbReference type="NCBI Taxonomy" id="241478"/>
    <lineage>
        <taxon>Eukaryota</taxon>
        <taxon>Metazoa</taxon>
        <taxon>Ecdysozoa</taxon>
        <taxon>Nematoda</taxon>
        <taxon>Enoplea</taxon>
        <taxon>Dorylaimia</taxon>
        <taxon>Dioctophymatida</taxon>
        <taxon>Dioctophymatoidea</taxon>
        <taxon>Soboliphymatidae</taxon>
        <taxon>Soboliphyme</taxon>
    </lineage>
</organism>
<dbReference type="Proteomes" id="UP000270296">
    <property type="component" value="Unassembled WGS sequence"/>
</dbReference>
<evidence type="ECO:0000313" key="1">
    <source>
        <dbReference type="EMBL" id="VDO94091.1"/>
    </source>
</evidence>
<evidence type="ECO:0000313" key="3">
    <source>
        <dbReference type="WBParaSite" id="SBAD_0000141401-mRNA-1"/>
    </source>
</evidence>
<dbReference type="OrthoDB" id="543156at2759"/>
<dbReference type="EMBL" id="UZAM01006800">
    <property type="protein sequence ID" value="VDO94091.1"/>
    <property type="molecule type" value="Genomic_DNA"/>
</dbReference>
<sequence>MALSRSTIGTSLLQQFVGKLKAREATPDEILKAEQILQGVITRFCEENHWDEAGENDLRFAASLLDADNKSNTFIKFQKAGESEFFVHFIAMKRIEDQIHMGFALHHVKFLLAPNIVITEKNSWIYRSWFQHMQKPKEKTVDLSLEDIRILENYFLYRAMKKFAEDVPNNTNQLPYEDRKYLTLGSSDS</sequence>
<keyword evidence="2" id="KW-1185">Reference proteome</keyword>
<reference evidence="3" key="1">
    <citation type="submission" date="2016-06" db="UniProtKB">
        <authorList>
            <consortium name="WormBaseParasite"/>
        </authorList>
    </citation>
    <scope>IDENTIFICATION</scope>
</reference>
<protein>
    <submittedName>
        <fullName evidence="3">39S ribosomal protein L17, mitochondrial</fullName>
    </submittedName>
</protein>
<dbReference type="AlphaFoldDB" id="A0A183ICL1"/>
<dbReference type="WBParaSite" id="SBAD_0000141401-mRNA-1">
    <property type="protein sequence ID" value="SBAD_0000141401-mRNA-1"/>
    <property type="gene ID" value="SBAD_0000141401"/>
</dbReference>
<proteinExistence type="predicted"/>
<gene>
    <name evidence="1" type="ORF">SBAD_LOCUS1355</name>
</gene>